<feature type="region of interest" description="Disordered" evidence="1">
    <location>
        <begin position="46"/>
        <end position="71"/>
    </location>
</feature>
<organism evidence="2 3">
    <name type="scientific">Streptomyces buecherae</name>
    <dbReference type="NCBI Taxonomy" id="2763006"/>
    <lineage>
        <taxon>Bacteria</taxon>
        <taxon>Bacillati</taxon>
        <taxon>Actinomycetota</taxon>
        <taxon>Actinomycetes</taxon>
        <taxon>Kitasatosporales</taxon>
        <taxon>Streptomycetaceae</taxon>
        <taxon>Streptomyces</taxon>
    </lineage>
</organism>
<dbReference type="InterPro" id="IPR011473">
    <property type="entry name" value="DUF1579"/>
</dbReference>
<gene>
    <name evidence="2" type="ORF">HUT08_35335</name>
</gene>
<protein>
    <submittedName>
        <fullName evidence="2">DUF1579 family protein</fullName>
    </submittedName>
</protein>
<proteinExistence type="predicted"/>
<reference evidence="2 3" key="1">
    <citation type="submission" date="2020-06" db="EMBL/GenBank/DDBJ databases">
        <title>Genome mining for natural products.</title>
        <authorList>
            <person name="Zhang B."/>
            <person name="Shi J."/>
            <person name="Ge H."/>
        </authorList>
    </citation>
    <scope>NUCLEOTIDE SEQUENCE [LARGE SCALE GENOMIC DNA]</scope>
    <source>
        <strain evidence="2 3">NA00687</strain>
    </source>
</reference>
<name>A0A7H8NHW0_9ACTN</name>
<sequence>MSTQKPEGRERRRLVPVRWRGAPLGIAGASALGLALFAVAPVGAEPAPRSAADSAPQQHTRPHKPRTLPAPPQIRGLDFLLGTFTCDYAPPPGSKPATMTMTTKRAMGGHYLYTDARMQPGDVVGRATFGWDPVAKKFINQYHDNWGSNGNYAAAPWKDGHLIFTGSLSQVVKPDPSGETTGVPISLHDDYQVVNKNHFTNHQTMTFSDGTVLKGTYDCRRA</sequence>
<evidence type="ECO:0000313" key="2">
    <source>
        <dbReference type="EMBL" id="QKW53962.1"/>
    </source>
</evidence>
<dbReference type="EMBL" id="CP054929">
    <property type="protein sequence ID" value="QKW53962.1"/>
    <property type="molecule type" value="Genomic_DNA"/>
</dbReference>
<keyword evidence="3" id="KW-1185">Reference proteome</keyword>
<dbReference type="RefSeq" id="WP_176165666.1">
    <property type="nucleotide sequence ID" value="NZ_CP054929.1"/>
</dbReference>
<dbReference type="Proteomes" id="UP000509303">
    <property type="component" value="Chromosome"/>
</dbReference>
<accession>A0A7H8NHW0</accession>
<evidence type="ECO:0000313" key="3">
    <source>
        <dbReference type="Proteomes" id="UP000509303"/>
    </source>
</evidence>
<evidence type="ECO:0000256" key="1">
    <source>
        <dbReference type="SAM" id="MobiDB-lite"/>
    </source>
</evidence>
<dbReference type="AlphaFoldDB" id="A0A7H8NHW0"/>
<dbReference type="Pfam" id="PF07617">
    <property type="entry name" value="DUF1579"/>
    <property type="match status" value="1"/>
</dbReference>